<comment type="caution">
    <text evidence="2">The sequence shown here is derived from an EMBL/GenBank/DDBJ whole genome shotgun (WGS) entry which is preliminary data.</text>
</comment>
<dbReference type="Gene3D" id="3.40.50.150">
    <property type="entry name" value="Vaccinia Virus protein VP39"/>
    <property type="match status" value="1"/>
</dbReference>
<feature type="region of interest" description="Disordered" evidence="1">
    <location>
        <begin position="1"/>
        <end position="36"/>
    </location>
</feature>
<organism evidence="2 3">
    <name type="scientific">Ceratodon purpureus</name>
    <name type="common">Fire moss</name>
    <name type="synonym">Dicranum purpureum</name>
    <dbReference type="NCBI Taxonomy" id="3225"/>
    <lineage>
        <taxon>Eukaryota</taxon>
        <taxon>Viridiplantae</taxon>
        <taxon>Streptophyta</taxon>
        <taxon>Embryophyta</taxon>
        <taxon>Bryophyta</taxon>
        <taxon>Bryophytina</taxon>
        <taxon>Bryopsida</taxon>
        <taxon>Dicranidae</taxon>
        <taxon>Pseudoditrichales</taxon>
        <taxon>Ditrichaceae</taxon>
        <taxon>Ceratodon</taxon>
    </lineage>
</organism>
<dbReference type="PANTHER" id="PTHR14614">
    <property type="entry name" value="HEPATOCELLULAR CARCINOMA-ASSOCIATED ANTIGEN"/>
    <property type="match status" value="1"/>
</dbReference>
<feature type="compositionally biased region" description="Basic and acidic residues" evidence="1">
    <location>
        <begin position="23"/>
        <end position="35"/>
    </location>
</feature>
<dbReference type="EMBL" id="CM026424">
    <property type="protein sequence ID" value="KAG0579597.1"/>
    <property type="molecule type" value="Genomic_DNA"/>
</dbReference>
<gene>
    <name evidence="2" type="ORF">KC19_4G109500</name>
</gene>
<dbReference type="PANTHER" id="PTHR14614:SF154">
    <property type="entry name" value="PROTEIN N-LYSINE METHYLTRANSFERASE METTL21A"/>
    <property type="match status" value="1"/>
</dbReference>
<dbReference type="InterPro" id="IPR019410">
    <property type="entry name" value="Methyltransf_16"/>
</dbReference>
<accession>A0A8T0I9F8</accession>
<sequence length="270" mass="29985">MARGRKGDRPLELHKRKKTASQAHDDNPVTQERRPNPFLRSWAWKREHRPDKDRFKNPYHHDITVGGVARTLVLHQAPFSSAGFASTVWDSAIVLAKYLEKWPETVVGKQCIELGAGCGLAGIAAAALGAKKTILTDFPENLPLLDRNAAANSLTDVVSTAPLTWGSELALEVLKFDVVLATDIMYYDDAVEPLLVTLQGLSGKNTKIFMAYGRNRQAEATFMRAVEKCTLSMRKLPDSELDDVYQCVDVDVYELSTRGIENENENGILT</sequence>
<dbReference type="SUPFAM" id="SSF53335">
    <property type="entry name" value="S-adenosyl-L-methionine-dependent methyltransferases"/>
    <property type="match status" value="1"/>
</dbReference>
<reference evidence="2" key="1">
    <citation type="submission" date="2020-06" db="EMBL/GenBank/DDBJ databases">
        <title>WGS assembly of Ceratodon purpureus strain R40.</title>
        <authorList>
            <person name="Carey S.B."/>
            <person name="Jenkins J."/>
            <person name="Shu S."/>
            <person name="Lovell J.T."/>
            <person name="Sreedasyam A."/>
            <person name="Maumus F."/>
            <person name="Tiley G.P."/>
            <person name="Fernandez-Pozo N."/>
            <person name="Barry K."/>
            <person name="Chen C."/>
            <person name="Wang M."/>
            <person name="Lipzen A."/>
            <person name="Daum C."/>
            <person name="Saski C.A."/>
            <person name="Payton A.C."/>
            <person name="Mcbreen J.C."/>
            <person name="Conrad R.E."/>
            <person name="Kollar L.M."/>
            <person name="Olsson S."/>
            <person name="Huttunen S."/>
            <person name="Landis J.B."/>
            <person name="Wickett N.J."/>
            <person name="Johnson M.G."/>
            <person name="Rensing S.A."/>
            <person name="Grimwood J."/>
            <person name="Schmutz J."/>
            <person name="Mcdaniel S.F."/>
        </authorList>
    </citation>
    <scope>NUCLEOTIDE SEQUENCE</scope>
    <source>
        <strain evidence="2">R40</strain>
    </source>
</reference>
<protein>
    <recommendedName>
        <fullName evidence="4">Protein N-lysine methyltransferase METTL21A</fullName>
    </recommendedName>
</protein>
<name>A0A8T0I9F8_CERPU</name>
<proteinExistence type="predicted"/>
<evidence type="ECO:0000256" key="1">
    <source>
        <dbReference type="SAM" id="MobiDB-lite"/>
    </source>
</evidence>
<dbReference type="Proteomes" id="UP000822688">
    <property type="component" value="Chromosome 4"/>
</dbReference>
<dbReference type="InterPro" id="IPR029063">
    <property type="entry name" value="SAM-dependent_MTases_sf"/>
</dbReference>
<dbReference type="AlphaFoldDB" id="A0A8T0I9F8"/>
<dbReference type="Pfam" id="PF10294">
    <property type="entry name" value="Methyltransf_16"/>
    <property type="match status" value="1"/>
</dbReference>
<feature type="compositionally biased region" description="Basic and acidic residues" evidence="1">
    <location>
        <begin position="1"/>
        <end position="13"/>
    </location>
</feature>
<evidence type="ECO:0000313" key="2">
    <source>
        <dbReference type="EMBL" id="KAG0579597.1"/>
    </source>
</evidence>
<keyword evidence="3" id="KW-1185">Reference proteome</keyword>
<evidence type="ECO:0008006" key="4">
    <source>
        <dbReference type="Google" id="ProtNLM"/>
    </source>
</evidence>
<evidence type="ECO:0000313" key="3">
    <source>
        <dbReference type="Proteomes" id="UP000822688"/>
    </source>
</evidence>